<proteinExistence type="predicted"/>
<evidence type="ECO:0000313" key="2">
    <source>
        <dbReference type="Proteomes" id="UP000014977"/>
    </source>
</evidence>
<accession>S7TLN0</accession>
<dbReference type="eggNOG" id="ENOG502ZTS1">
    <property type="taxonomic scope" value="Bacteria"/>
</dbReference>
<name>S7TLN0_DESML</name>
<reference evidence="1 2" key="1">
    <citation type="journal article" date="2013" name="Genome Announc.">
        <title>Draft genome sequences for three mercury-methylating, sulfate-reducing bacteria.</title>
        <authorList>
            <person name="Brown S.D."/>
            <person name="Hurt R.A.Jr."/>
            <person name="Gilmour C.C."/>
            <person name="Elias D.A."/>
        </authorList>
    </citation>
    <scope>NUCLEOTIDE SEQUENCE [LARGE SCALE GENOMIC DNA]</scope>
    <source>
        <strain evidence="1 2">DSM 2059</strain>
    </source>
</reference>
<dbReference type="Proteomes" id="UP000014977">
    <property type="component" value="Unassembled WGS sequence"/>
</dbReference>
<dbReference type="AlphaFoldDB" id="S7TLN0"/>
<protein>
    <submittedName>
        <fullName evidence="1">Uncharacterized protein</fullName>
    </submittedName>
</protein>
<gene>
    <name evidence="1" type="ORF">dsmv_2992</name>
</gene>
<comment type="caution">
    <text evidence="1">The sequence shown here is derived from an EMBL/GenBank/DDBJ whole genome shotgun (WGS) entry which is preliminary data.</text>
</comment>
<keyword evidence="2" id="KW-1185">Reference proteome</keyword>
<dbReference type="EMBL" id="ATHJ01000099">
    <property type="protein sequence ID" value="EPR37781.1"/>
    <property type="molecule type" value="Genomic_DNA"/>
</dbReference>
<evidence type="ECO:0000313" key="1">
    <source>
        <dbReference type="EMBL" id="EPR37781.1"/>
    </source>
</evidence>
<organism evidence="1 2">
    <name type="scientific">Desulfococcus multivorans DSM 2059</name>
    <dbReference type="NCBI Taxonomy" id="1121405"/>
    <lineage>
        <taxon>Bacteria</taxon>
        <taxon>Pseudomonadati</taxon>
        <taxon>Thermodesulfobacteriota</taxon>
        <taxon>Desulfobacteria</taxon>
        <taxon>Desulfobacterales</taxon>
        <taxon>Desulfococcaceae</taxon>
        <taxon>Desulfococcus</taxon>
    </lineage>
</organism>
<sequence length="256" mass="29531">MLQQNLGTRYSMQSEEDITATYIHSGKQHPPYPLIDFNRKLQREAGLSQLNETYLENLVKEFQAVPQLSRNIKGLTLTRLTELALICAGNYADNGEITTAGDLMVNPPQVMVYLRGNTEPILKKRHEKLTAQFKHLRRHHSSMIHWLIHNSQLEIRQKPLLPKLCDMMSAFGAISDKYIATVDQRMKQIADTMGFLSAWKVGSAEEFHQKLKSARPSERGFIHRTLCRFDRRLFDEMWNDIGVLLLDSGYRSRFVG</sequence>